<dbReference type="PANTHER" id="PTHR48480:SF2">
    <property type="entry name" value="PEPTIDASE D"/>
    <property type="match status" value="1"/>
</dbReference>
<dbReference type="Proteomes" id="UP000663828">
    <property type="component" value="Unassembled WGS sequence"/>
</dbReference>
<evidence type="ECO:0000313" key="18">
    <source>
        <dbReference type="Proteomes" id="UP000663828"/>
    </source>
</evidence>
<evidence type="ECO:0000256" key="10">
    <source>
        <dbReference type="ARBA" id="ARBA00044051"/>
    </source>
</evidence>
<dbReference type="InterPro" id="IPR000994">
    <property type="entry name" value="Pept_M24"/>
</dbReference>
<evidence type="ECO:0000256" key="5">
    <source>
        <dbReference type="ARBA" id="ARBA00022801"/>
    </source>
</evidence>
<dbReference type="GO" id="GO:0102009">
    <property type="term" value="F:proline dipeptidase activity"/>
    <property type="evidence" value="ECO:0007669"/>
    <property type="project" value="UniProtKB-EC"/>
</dbReference>
<evidence type="ECO:0000256" key="2">
    <source>
        <dbReference type="ARBA" id="ARBA00011738"/>
    </source>
</evidence>
<dbReference type="Pfam" id="PF05195">
    <property type="entry name" value="AMP_N"/>
    <property type="match status" value="1"/>
</dbReference>
<dbReference type="AlphaFoldDB" id="A0A816DVA5"/>
<evidence type="ECO:0000256" key="11">
    <source>
        <dbReference type="ARBA" id="ARBA00044141"/>
    </source>
</evidence>
<feature type="domain" description="Aminopeptidase P N-terminal" evidence="16">
    <location>
        <begin position="19"/>
        <end position="158"/>
    </location>
</feature>
<dbReference type="InterPro" id="IPR052433">
    <property type="entry name" value="X-Pro_dipept-like"/>
</dbReference>
<evidence type="ECO:0000256" key="15">
    <source>
        <dbReference type="ARBA" id="ARBA00048994"/>
    </source>
</evidence>
<comment type="caution">
    <text evidence="17">The sequence shown here is derived from an EMBL/GenBank/DDBJ whole genome shotgun (WGS) entry which is preliminary data.</text>
</comment>
<evidence type="ECO:0000256" key="7">
    <source>
        <dbReference type="ARBA" id="ARBA00023049"/>
    </source>
</evidence>
<keyword evidence="6" id="KW-0224">Dipeptidase</keyword>
<reference evidence="17" key="1">
    <citation type="submission" date="2021-02" db="EMBL/GenBank/DDBJ databases">
        <authorList>
            <person name="Nowell W R."/>
        </authorList>
    </citation>
    <scope>NUCLEOTIDE SEQUENCE</scope>
</reference>
<evidence type="ECO:0000256" key="3">
    <source>
        <dbReference type="ARBA" id="ARBA00022670"/>
    </source>
</evidence>
<evidence type="ECO:0000256" key="13">
    <source>
        <dbReference type="ARBA" id="ARBA00044284"/>
    </source>
</evidence>
<dbReference type="SUPFAM" id="SSF53092">
    <property type="entry name" value="Creatinase/prolidase N-terminal domain"/>
    <property type="match status" value="1"/>
</dbReference>
<dbReference type="InterPro" id="IPR029149">
    <property type="entry name" value="Creatin/AminoP/Spt16_N"/>
</dbReference>
<sequence>MTTFSGSDFFWKGAQTLKVPMELFKLNRQRLCEALRAHRTLPPDSFVFLQGGASEMRYCSDHEPLFRQESYFHWAFGVVEPDFYGAINVQNGESILFIPRLPAAYVAWMGKIKEPDEFKKIYHVDRVYYVDELEKTFNELVGKSKLILVLNGLNTDSGKESQAAHFPGIENFHVDKTTLHSIISECRVFKTDMELDVMRYANKISSEAHKFVMLNIKDGMLEYEIESMFQYFCGRYGAMRHMCYTCICATGDNPAILHYGHAGAPNDRQLTSKDMCLFDMGGEYYCYASDITCSFPVSGRFTNEQRIIYEAVLDANRQVMKAVRPGVSWVDMHLLAERTQLEHLKAAGLVQGDIEEMMSARLCAVFMPHGLGHFIGIDTHDVGGYPNPQSRSTLVGLKSLRTDRILEERMCITIEPGIYFNPSLLNNAYEDEKLKKFLNKNEIDKYLHVAGVRIEDDIAVTSDGCELLTLVPRTCEEIEEWMSHNSKQAVGKLDYEYFDQLNKKYQYKNQSITVTKKNN</sequence>
<dbReference type="FunFam" id="3.90.230.10:FF:000002">
    <property type="entry name" value="Xaa-Pro aminopeptidase 3"/>
    <property type="match status" value="1"/>
</dbReference>
<organism evidence="17 18">
    <name type="scientific">Adineta ricciae</name>
    <name type="common">Rotifer</name>
    <dbReference type="NCBI Taxonomy" id="249248"/>
    <lineage>
        <taxon>Eukaryota</taxon>
        <taxon>Metazoa</taxon>
        <taxon>Spiralia</taxon>
        <taxon>Gnathifera</taxon>
        <taxon>Rotifera</taxon>
        <taxon>Eurotatoria</taxon>
        <taxon>Bdelloidea</taxon>
        <taxon>Adinetida</taxon>
        <taxon>Adinetidae</taxon>
        <taxon>Adineta</taxon>
    </lineage>
</organism>
<dbReference type="CDD" id="cd01087">
    <property type="entry name" value="Prolidase"/>
    <property type="match status" value="1"/>
</dbReference>
<dbReference type="GO" id="GO:0030145">
    <property type="term" value="F:manganese ion binding"/>
    <property type="evidence" value="ECO:0007669"/>
    <property type="project" value="InterPro"/>
</dbReference>
<gene>
    <name evidence="17" type="ORF">XAT740_LOCUS53071</name>
</gene>
<comment type="cofactor">
    <cofactor evidence="1">
        <name>Mn(2+)</name>
        <dbReference type="ChEBI" id="CHEBI:29035"/>
    </cofactor>
</comment>
<comment type="subunit">
    <text evidence="2">Homodimer.</text>
</comment>
<comment type="catalytic activity">
    <reaction evidence="15">
        <text>Xaa-L-Pro dipeptide + H2O = an L-alpha-amino acid + L-proline</text>
        <dbReference type="Rhea" id="RHEA:76407"/>
        <dbReference type="ChEBI" id="CHEBI:15377"/>
        <dbReference type="ChEBI" id="CHEBI:59869"/>
        <dbReference type="ChEBI" id="CHEBI:60039"/>
        <dbReference type="ChEBI" id="CHEBI:195196"/>
        <dbReference type="EC" id="3.4.13.9"/>
    </reaction>
</comment>
<dbReference type="SMART" id="SM01011">
    <property type="entry name" value="AMP_N"/>
    <property type="match status" value="1"/>
</dbReference>
<keyword evidence="7" id="KW-0482">Metalloprotease</keyword>
<dbReference type="EMBL" id="CAJNOR010008961">
    <property type="protein sequence ID" value="CAF1639546.1"/>
    <property type="molecule type" value="Genomic_DNA"/>
</dbReference>
<dbReference type="GO" id="GO:0070006">
    <property type="term" value="F:metalloaminopeptidase activity"/>
    <property type="evidence" value="ECO:0007669"/>
    <property type="project" value="InterPro"/>
</dbReference>
<keyword evidence="5" id="KW-0378">Hydrolase</keyword>
<keyword evidence="3" id="KW-0645">Protease</keyword>
<evidence type="ECO:0000256" key="4">
    <source>
        <dbReference type="ARBA" id="ARBA00022723"/>
    </source>
</evidence>
<dbReference type="GO" id="GO:0006508">
    <property type="term" value="P:proteolysis"/>
    <property type="evidence" value="ECO:0007669"/>
    <property type="project" value="UniProtKB-KW"/>
</dbReference>
<keyword evidence="8" id="KW-0464">Manganese</keyword>
<dbReference type="EC" id="3.4.13.9" evidence="10"/>
<evidence type="ECO:0000256" key="1">
    <source>
        <dbReference type="ARBA" id="ARBA00001936"/>
    </source>
</evidence>
<dbReference type="Gene3D" id="3.40.350.10">
    <property type="entry name" value="Creatinase/prolidase N-terminal domain"/>
    <property type="match status" value="1"/>
</dbReference>
<name>A0A816DVA5_ADIRI</name>
<protein>
    <recommendedName>
        <fullName evidence="11">Xaa-Pro dipeptidase</fullName>
        <ecNumber evidence="10">3.4.13.9</ecNumber>
    </recommendedName>
    <alternativeName>
        <fullName evidence="14">Imidodipeptidase</fullName>
    </alternativeName>
    <alternativeName>
        <fullName evidence="12">Peptidase D</fullName>
    </alternativeName>
    <alternativeName>
        <fullName evidence="13">Proline dipeptidase</fullName>
    </alternativeName>
</protein>
<keyword evidence="4" id="KW-0479">Metal-binding</keyword>
<evidence type="ECO:0000256" key="8">
    <source>
        <dbReference type="ARBA" id="ARBA00023211"/>
    </source>
</evidence>
<evidence type="ECO:0000259" key="16">
    <source>
        <dbReference type="SMART" id="SM01011"/>
    </source>
</evidence>
<evidence type="ECO:0000256" key="14">
    <source>
        <dbReference type="ARBA" id="ARBA00044351"/>
    </source>
</evidence>
<dbReference type="PANTHER" id="PTHR48480">
    <property type="match status" value="1"/>
</dbReference>
<accession>A0A816DVA5</accession>
<evidence type="ECO:0000313" key="17">
    <source>
        <dbReference type="EMBL" id="CAF1639546.1"/>
    </source>
</evidence>
<dbReference type="InterPro" id="IPR007865">
    <property type="entry name" value="Aminopep_P_N"/>
</dbReference>
<proteinExistence type="inferred from homology"/>
<dbReference type="Gene3D" id="3.90.230.10">
    <property type="entry name" value="Creatinase/methionine aminopeptidase superfamily"/>
    <property type="match status" value="1"/>
</dbReference>
<dbReference type="InterPro" id="IPR036005">
    <property type="entry name" value="Creatinase/aminopeptidase-like"/>
</dbReference>
<dbReference type="Pfam" id="PF00557">
    <property type="entry name" value="Peptidase_M24"/>
    <property type="match status" value="1"/>
</dbReference>
<evidence type="ECO:0000256" key="12">
    <source>
        <dbReference type="ARBA" id="ARBA00044252"/>
    </source>
</evidence>
<keyword evidence="18" id="KW-1185">Reference proteome</keyword>
<comment type="similarity">
    <text evidence="9">Belongs to the peptidase M24B family. Eukaryotic-type prolidase subfamily.</text>
</comment>
<dbReference type="SUPFAM" id="SSF55920">
    <property type="entry name" value="Creatinase/aminopeptidase"/>
    <property type="match status" value="1"/>
</dbReference>
<evidence type="ECO:0000256" key="6">
    <source>
        <dbReference type="ARBA" id="ARBA00022997"/>
    </source>
</evidence>
<evidence type="ECO:0000256" key="9">
    <source>
        <dbReference type="ARBA" id="ARBA00043990"/>
    </source>
</evidence>